<name>A0A5C6EJ36_9BACT</name>
<accession>A0A5C6EJ36</accession>
<keyword evidence="3" id="KW-0472">Membrane</keyword>
<keyword evidence="3" id="KW-1133">Transmembrane helix</keyword>
<evidence type="ECO:0000313" key="4">
    <source>
        <dbReference type="EMBL" id="TWU48455.1"/>
    </source>
</evidence>
<sequence length="777" mass="85683">MPANRPLDPKLTSLLENLRGRVRRYVVWDSALAIAAVILAAFWIGLALDYLPVQLGGTEMPRLARMLLLAVVAAVVIAITALMLVGRLRRPLPDDSLALLVERHHPTLGGRLVTAVQLSRPRREGDSHSAALLNHVHREAAAEIDKVDPGKVFRWQPLVRKAMVAGPLAILSLGLLIISPSSFARAASRLTLLSDEPWPRRAHLEMVGVELPIVTAVESDISAPKLIEFNDAKTVRLPRGSNPTLRIRADAETSELPIVCIVYYHTDGGTRGQSNMRRVGRITDGYQSFVLDGPPLTGLSESMTLDVRGLDDRLDDFRIEAITPPALTEMKVSVRYADYLRGEGSGDVDLETDYQSGLRISEGSQVTMVATSSEPLGDTEVVLKTVTDKPQPFTLAYSDDRRQLRLTMDNFDAATTVSLVPADADGISAQAPYRYFLGVVLDQPPELEMRLSGIGSAVTPIARIPVTATVVDDYGVERLTISVTPSKGEDAEAGADDTEAAGSKTASVSPKLSRDGEAKTELDLRDLVADGSLPELVPGGAINVIGEASDLYDLAGKHLTRGEVFRLEVVTPEQLLARLERNELALRSRLEQTIDETRNLRETLNLLRRGFNEDESNLDETEQTRQQQIRRLRTQQSGLQASKTSEELSGIAESLDDILREMVNNRVDSLDRQERIGEGVRDPLRLIVNEPLARLRDQIIDIERSVNDSADAMAKTTVSIETADEVIARLTEVLDKMLDLESYNEILDIVRELIEDQDELLKDTKDERKKRVLNLFD</sequence>
<comment type="caution">
    <text evidence="4">The sequence shown here is derived from an EMBL/GenBank/DDBJ whole genome shotgun (WGS) entry which is preliminary data.</text>
</comment>
<feature type="transmembrane region" description="Helical" evidence="3">
    <location>
        <begin position="162"/>
        <end position="183"/>
    </location>
</feature>
<dbReference type="AlphaFoldDB" id="A0A5C6EJ36"/>
<keyword evidence="5" id="KW-1185">Reference proteome</keyword>
<organism evidence="4 5">
    <name type="scientific">Rubripirellula reticaptiva</name>
    <dbReference type="NCBI Taxonomy" id="2528013"/>
    <lineage>
        <taxon>Bacteria</taxon>
        <taxon>Pseudomonadati</taxon>
        <taxon>Planctomycetota</taxon>
        <taxon>Planctomycetia</taxon>
        <taxon>Pirellulales</taxon>
        <taxon>Pirellulaceae</taxon>
        <taxon>Rubripirellula</taxon>
    </lineage>
</organism>
<protein>
    <submittedName>
        <fullName evidence="4">Uncharacterized protein</fullName>
    </submittedName>
</protein>
<keyword evidence="1" id="KW-0175">Coiled coil</keyword>
<dbReference type="OrthoDB" id="256197at2"/>
<gene>
    <name evidence="4" type="ORF">Poly59_53030</name>
</gene>
<evidence type="ECO:0000256" key="1">
    <source>
        <dbReference type="SAM" id="Coils"/>
    </source>
</evidence>
<dbReference type="RefSeq" id="WP_146536817.1">
    <property type="nucleotide sequence ID" value="NZ_SJPX01000005.1"/>
</dbReference>
<dbReference type="EMBL" id="SJPX01000005">
    <property type="protein sequence ID" value="TWU48455.1"/>
    <property type="molecule type" value="Genomic_DNA"/>
</dbReference>
<feature type="region of interest" description="Disordered" evidence="2">
    <location>
        <begin position="485"/>
        <end position="517"/>
    </location>
</feature>
<feature type="transmembrane region" description="Helical" evidence="3">
    <location>
        <begin position="66"/>
        <end position="85"/>
    </location>
</feature>
<dbReference type="Proteomes" id="UP000317977">
    <property type="component" value="Unassembled WGS sequence"/>
</dbReference>
<evidence type="ECO:0000256" key="2">
    <source>
        <dbReference type="SAM" id="MobiDB-lite"/>
    </source>
</evidence>
<evidence type="ECO:0000256" key="3">
    <source>
        <dbReference type="SAM" id="Phobius"/>
    </source>
</evidence>
<reference evidence="4 5" key="1">
    <citation type="submission" date="2019-02" db="EMBL/GenBank/DDBJ databases">
        <title>Deep-cultivation of Planctomycetes and their phenomic and genomic characterization uncovers novel biology.</title>
        <authorList>
            <person name="Wiegand S."/>
            <person name="Jogler M."/>
            <person name="Boedeker C."/>
            <person name="Pinto D."/>
            <person name="Vollmers J."/>
            <person name="Rivas-Marin E."/>
            <person name="Kohn T."/>
            <person name="Peeters S.H."/>
            <person name="Heuer A."/>
            <person name="Rast P."/>
            <person name="Oberbeckmann S."/>
            <person name="Bunk B."/>
            <person name="Jeske O."/>
            <person name="Meyerdierks A."/>
            <person name="Storesund J.E."/>
            <person name="Kallscheuer N."/>
            <person name="Luecker S."/>
            <person name="Lage O.M."/>
            <person name="Pohl T."/>
            <person name="Merkel B.J."/>
            <person name="Hornburger P."/>
            <person name="Mueller R.-W."/>
            <person name="Bruemmer F."/>
            <person name="Labrenz M."/>
            <person name="Spormann A.M."/>
            <person name="Op Den Camp H."/>
            <person name="Overmann J."/>
            <person name="Amann R."/>
            <person name="Jetten M.S.M."/>
            <person name="Mascher T."/>
            <person name="Medema M.H."/>
            <person name="Devos D.P."/>
            <person name="Kaster A.-K."/>
            <person name="Ovreas L."/>
            <person name="Rohde M."/>
            <person name="Galperin M.Y."/>
            <person name="Jogler C."/>
        </authorList>
    </citation>
    <scope>NUCLEOTIDE SEQUENCE [LARGE SCALE GENOMIC DNA]</scope>
    <source>
        <strain evidence="4 5">Poly59</strain>
    </source>
</reference>
<keyword evidence="3" id="KW-0812">Transmembrane</keyword>
<feature type="coiled-coil region" evidence="1">
    <location>
        <begin position="576"/>
        <end position="607"/>
    </location>
</feature>
<feature type="transmembrane region" description="Helical" evidence="3">
    <location>
        <begin position="25"/>
        <end position="46"/>
    </location>
</feature>
<evidence type="ECO:0000313" key="5">
    <source>
        <dbReference type="Proteomes" id="UP000317977"/>
    </source>
</evidence>
<proteinExistence type="predicted"/>